<reference evidence="9 10" key="1">
    <citation type="submission" date="2012-05" db="EMBL/GenBank/DDBJ databases">
        <title>Recombination and specialization in a pathogen metapopulation.</title>
        <authorList>
            <person name="Gardiner A."/>
            <person name="Kemen E."/>
            <person name="Schultz-Larsen T."/>
            <person name="MacLean D."/>
            <person name="Van Oosterhout C."/>
            <person name="Jones J.D.G."/>
        </authorList>
    </citation>
    <scope>NUCLEOTIDE SEQUENCE [LARGE SCALE GENOMIC DNA]</scope>
    <source>
        <strain evidence="9 10">Ac Nc2</strain>
    </source>
</reference>
<dbReference type="Gene3D" id="2.60.40.790">
    <property type="match status" value="1"/>
</dbReference>
<dbReference type="PANTHER" id="PTHR12356:SF3">
    <property type="entry name" value="NUCLEAR MIGRATION PROTEIN NUDC"/>
    <property type="match status" value="1"/>
</dbReference>
<dbReference type="InterPro" id="IPR037898">
    <property type="entry name" value="NudC_fam"/>
</dbReference>
<dbReference type="EMBL" id="CAIX01000170">
    <property type="protein sequence ID" value="CCI47434.1"/>
    <property type="molecule type" value="Genomic_DNA"/>
</dbReference>
<feature type="region of interest" description="Disordered" evidence="7">
    <location>
        <begin position="66"/>
        <end position="141"/>
    </location>
</feature>
<sequence>MADSSATDERFDGLLLNMAQQKHGIEPLLDTVFSFLRRKTDFFSGASTSRVEEMVLSTIRKQAAQAEKDAASKRKQQETKEKAQKKPKTPIKSESESESVPRFEEISDDNAAEVKEADSLTKTKVDTNDDEKPPEGNGGKTEKYVWTQTLQEANVNFPLPEGTKSKDLNVKIQSKNLTVVLRKGSHGRADDIVLADGELYEKVMVDDCFWTVEDGNRLCIYLQKKNQMEWWNCILKGDPEIDTKKVQPENSKLSDLDADTRQTVEKMMFDQRQKAMGLPSSDDMQKQEMLQKFMAQHPEMDFSKAKIN</sequence>
<evidence type="ECO:0000256" key="6">
    <source>
        <dbReference type="ARBA" id="ARBA00030427"/>
    </source>
</evidence>
<dbReference type="InterPro" id="IPR008978">
    <property type="entry name" value="HSP20-like_chaperone"/>
</dbReference>
<dbReference type="InParanoid" id="A0A024GL59"/>
<feature type="compositionally biased region" description="Basic and acidic residues" evidence="7">
    <location>
        <begin position="66"/>
        <end position="84"/>
    </location>
</feature>
<evidence type="ECO:0000256" key="4">
    <source>
        <dbReference type="ARBA" id="ARBA00022490"/>
    </source>
</evidence>
<evidence type="ECO:0000256" key="1">
    <source>
        <dbReference type="ARBA" id="ARBA00004496"/>
    </source>
</evidence>
<dbReference type="Pfam" id="PF04969">
    <property type="entry name" value="CS"/>
    <property type="match status" value="1"/>
</dbReference>
<comment type="caution">
    <text evidence="9">The sequence shown here is derived from an EMBL/GenBank/DDBJ whole genome shotgun (WGS) entry which is preliminary data.</text>
</comment>
<evidence type="ECO:0000256" key="3">
    <source>
        <dbReference type="ARBA" id="ARBA00017641"/>
    </source>
</evidence>
<dbReference type="SUPFAM" id="SSF49764">
    <property type="entry name" value="HSP20-like chaperones"/>
    <property type="match status" value="1"/>
</dbReference>
<protein>
    <recommendedName>
        <fullName evidence="3">Nuclear migration protein nudC</fullName>
    </recommendedName>
    <alternativeName>
        <fullName evidence="6">Nuclear distribution protein C homolog</fullName>
    </alternativeName>
</protein>
<dbReference type="OrthoDB" id="416217at2759"/>
<dbReference type="CDD" id="cd06467">
    <property type="entry name" value="p23_NUDC_like"/>
    <property type="match status" value="1"/>
</dbReference>
<dbReference type="PANTHER" id="PTHR12356">
    <property type="entry name" value="NUCLEAR MOVEMENT PROTEIN NUDC"/>
    <property type="match status" value="1"/>
</dbReference>
<keyword evidence="5" id="KW-0597">Phosphoprotein</keyword>
<dbReference type="PROSITE" id="PS51203">
    <property type="entry name" value="CS"/>
    <property type="match status" value="1"/>
</dbReference>
<dbReference type="GO" id="GO:0005737">
    <property type="term" value="C:cytoplasm"/>
    <property type="evidence" value="ECO:0007669"/>
    <property type="project" value="UniProtKB-SubCell"/>
</dbReference>
<organism evidence="9 10">
    <name type="scientific">Albugo candida</name>
    <dbReference type="NCBI Taxonomy" id="65357"/>
    <lineage>
        <taxon>Eukaryota</taxon>
        <taxon>Sar</taxon>
        <taxon>Stramenopiles</taxon>
        <taxon>Oomycota</taxon>
        <taxon>Peronosporomycetes</taxon>
        <taxon>Albuginales</taxon>
        <taxon>Albuginaceae</taxon>
        <taxon>Albugo</taxon>
    </lineage>
</organism>
<gene>
    <name evidence="9" type="ORF">BN9_084410</name>
</gene>
<dbReference type="GO" id="GO:0006457">
    <property type="term" value="P:protein folding"/>
    <property type="evidence" value="ECO:0007669"/>
    <property type="project" value="TreeGrafter"/>
</dbReference>
<evidence type="ECO:0000256" key="7">
    <source>
        <dbReference type="SAM" id="MobiDB-lite"/>
    </source>
</evidence>
<dbReference type="InterPro" id="IPR025934">
    <property type="entry name" value="NudC_N_dom"/>
</dbReference>
<evidence type="ECO:0000256" key="5">
    <source>
        <dbReference type="ARBA" id="ARBA00022553"/>
    </source>
</evidence>
<dbReference type="FunCoup" id="A0A024GL59">
    <property type="interactions" value="79"/>
</dbReference>
<keyword evidence="4" id="KW-0963">Cytoplasm</keyword>
<proteinExistence type="inferred from homology"/>
<feature type="compositionally biased region" description="Basic and acidic residues" evidence="7">
    <location>
        <begin position="91"/>
        <end position="105"/>
    </location>
</feature>
<evidence type="ECO:0000313" key="9">
    <source>
        <dbReference type="EMBL" id="CCI47434.1"/>
    </source>
</evidence>
<feature type="domain" description="CS" evidence="8">
    <location>
        <begin position="139"/>
        <end position="235"/>
    </location>
</feature>
<evidence type="ECO:0000313" key="10">
    <source>
        <dbReference type="Proteomes" id="UP000053237"/>
    </source>
</evidence>
<dbReference type="Pfam" id="PF14050">
    <property type="entry name" value="Nudc_N"/>
    <property type="match status" value="1"/>
</dbReference>
<comment type="subcellular location">
    <subcellularLocation>
        <location evidence="1">Cytoplasm</location>
    </subcellularLocation>
</comment>
<comment type="similarity">
    <text evidence="2">Belongs to the nudC family.</text>
</comment>
<dbReference type="Proteomes" id="UP000053237">
    <property type="component" value="Unassembled WGS sequence"/>
</dbReference>
<evidence type="ECO:0000256" key="2">
    <source>
        <dbReference type="ARBA" id="ARBA00010513"/>
    </source>
</evidence>
<dbReference type="GO" id="GO:0051082">
    <property type="term" value="F:unfolded protein binding"/>
    <property type="evidence" value="ECO:0007669"/>
    <property type="project" value="TreeGrafter"/>
</dbReference>
<evidence type="ECO:0000259" key="8">
    <source>
        <dbReference type="PROSITE" id="PS51203"/>
    </source>
</evidence>
<dbReference type="STRING" id="65357.A0A024GL59"/>
<name>A0A024GL59_9STRA</name>
<keyword evidence="10" id="KW-1185">Reference proteome</keyword>
<dbReference type="InterPro" id="IPR007052">
    <property type="entry name" value="CS_dom"/>
</dbReference>
<accession>A0A024GL59</accession>
<dbReference type="FunFam" id="2.60.40.790:FF:000001">
    <property type="entry name" value="Nuclear migration protein nudC"/>
    <property type="match status" value="1"/>
</dbReference>
<feature type="compositionally biased region" description="Basic and acidic residues" evidence="7">
    <location>
        <begin position="112"/>
        <end position="134"/>
    </location>
</feature>
<dbReference type="AlphaFoldDB" id="A0A024GL59"/>